<dbReference type="EMBL" id="JBEGCI010000010">
    <property type="protein sequence ID" value="MEQ6889390.1"/>
    <property type="molecule type" value="Genomic_DNA"/>
</dbReference>
<reference evidence="2 3" key="1">
    <citation type="submission" date="2024-05" db="EMBL/GenBank/DDBJ databases">
        <title>Halomonas sp. CS7 16S ribosomal RNA gene Genome sequencing and assembly.</title>
        <authorList>
            <person name="Yook S."/>
        </authorList>
    </citation>
    <scope>NUCLEOTIDE SEQUENCE [LARGE SCALE GENOMIC DNA]</scope>
    <source>
        <strain evidence="2 3">CS7</strain>
    </source>
</reference>
<feature type="region of interest" description="Disordered" evidence="1">
    <location>
        <begin position="70"/>
        <end position="99"/>
    </location>
</feature>
<comment type="caution">
    <text evidence="2">The sequence shown here is derived from an EMBL/GenBank/DDBJ whole genome shotgun (WGS) entry which is preliminary data.</text>
</comment>
<sequence>MKLDDFVSETLKQIIKGVVAAQEYGNTQNAKVNPITARFHSNTEGHAYCQETGVPLQKVEFDVAVTVTEEQTSANDGESVGSISVSSASSNSSQNSSVSRIQFEVPVLLPTTGKQVEY</sequence>
<feature type="compositionally biased region" description="Low complexity" evidence="1">
    <location>
        <begin position="79"/>
        <end position="99"/>
    </location>
</feature>
<evidence type="ECO:0000313" key="3">
    <source>
        <dbReference type="Proteomes" id="UP001472978"/>
    </source>
</evidence>
<name>A0ABV1NAF7_9GAMM</name>
<evidence type="ECO:0000313" key="2">
    <source>
        <dbReference type="EMBL" id="MEQ6889390.1"/>
    </source>
</evidence>
<accession>A0ABV1NAF7</accession>
<proteinExistence type="predicted"/>
<gene>
    <name evidence="2" type="ORF">ABE957_11965</name>
</gene>
<protein>
    <submittedName>
        <fullName evidence="2">Uncharacterized protein</fullName>
    </submittedName>
</protein>
<dbReference type="Proteomes" id="UP001472978">
    <property type="component" value="Unassembled WGS sequence"/>
</dbReference>
<evidence type="ECO:0000256" key="1">
    <source>
        <dbReference type="SAM" id="MobiDB-lite"/>
    </source>
</evidence>
<keyword evidence="3" id="KW-1185">Reference proteome</keyword>
<organism evidence="2 3">
    <name type="scientific">Halomonas pelophila</name>
    <dbReference type="NCBI Taxonomy" id="3151122"/>
    <lineage>
        <taxon>Bacteria</taxon>
        <taxon>Pseudomonadati</taxon>
        <taxon>Pseudomonadota</taxon>
        <taxon>Gammaproteobacteria</taxon>
        <taxon>Oceanospirillales</taxon>
        <taxon>Halomonadaceae</taxon>
        <taxon>Halomonas</taxon>
    </lineage>
</organism>
<dbReference type="RefSeq" id="WP_349758923.1">
    <property type="nucleotide sequence ID" value="NZ_JBEGCI010000010.1"/>
</dbReference>